<keyword evidence="9" id="KW-0677">Repeat</keyword>
<evidence type="ECO:0000259" key="17">
    <source>
        <dbReference type="PROSITE" id="PS50109"/>
    </source>
</evidence>
<feature type="domain" description="PAC" evidence="19">
    <location>
        <begin position="414"/>
        <end position="466"/>
    </location>
</feature>
<feature type="transmembrane region" description="Helical" evidence="16">
    <location>
        <begin position="6"/>
        <end position="30"/>
    </location>
</feature>
<keyword evidence="10" id="KW-0547">Nucleotide-binding</keyword>
<dbReference type="Pfam" id="PF08448">
    <property type="entry name" value="PAS_4"/>
    <property type="match status" value="1"/>
</dbReference>
<evidence type="ECO:0000256" key="2">
    <source>
        <dbReference type="ARBA" id="ARBA00004429"/>
    </source>
</evidence>
<evidence type="ECO:0000313" key="20">
    <source>
        <dbReference type="EMBL" id="HEN43575.1"/>
    </source>
</evidence>
<evidence type="ECO:0000256" key="16">
    <source>
        <dbReference type="SAM" id="Phobius"/>
    </source>
</evidence>
<keyword evidence="13 16" id="KW-1133">Transmembrane helix</keyword>
<dbReference type="Gene3D" id="3.30.565.10">
    <property type="entry name" value="Histidine kinase-like ATPase, C-terminal domain"/>
    <property type="match status" value="1"/>
</dbReference>
<keyword evidence="15 16" id="KW-0472">Membrane</keyword>
<dbReference type="PROSITE" id="PS50109">
    <property type="entry name" value="HIS_KIN"/>
    <property type="match status" value="1"/>
</dbReference>
<evidence type="ECO:0000256" key="9">
    <source>
        <dbReference type="ARBA" id="ARBA00022737"/>
    </source>
</evidence>
<dbReference type="GO" id="GO:0005524">
    <property type="term" value="F:ATP binding"/>
    <property type="evidence" value="ECO:0007669"/>
    <property type="project" value="UniProtKB-KW"/>
</dbReference>
<accession>A0A831UEW4</accession>
<dbReference type="SUPFAM" id="SSF55785">
    <property type="entry name" value="PYP-like sensor domain (PAS domain)"/>
    <property type="match status" value="4"/>
</dbReference>
<dbReference type="InterPro" id="IPR036890">
    <property type="entry name" value="HATPase_C_sf"/>
</dbReference>
<comment type="catalytic activity">
    <reaction evidence="1">
        <text>ATP + protein L-histidine = ADP + protein N-phospho-L-histidine.</text>
        <dbReference type="EC" id="2.7.13.3"/>
    </reaction>
</comment>
<dbReference type="EC" id="2.7.13.3" evidence="3"/>
<dbReference type="GO" id="GO:0000155">
    <property type="term" value="F:phosphorelay sensor kinase activity"/>
    <property type="evidence" value="ECO:0007669"/>
    <property type="project" value="InterPro"/>
</dbReference>
<dbReference type="InterPro" id="IPR005467">
    <property type="entry name" value="His_kinase_dom"/>
</dbReference>
<dbReference type="InterPro" id="IPR001610">
    <property type="entry name" value="PAC"/>
</dbReference>
<dbReference type="SUPFAM" id="SSF47384">
    <property type="entry name" value="Homodimeric domain of signal transducing histidine kinase"/>
    <property type="match status" value="1"/>
</dbReference>
<dbReference type="GO" id="GO:0005886">
    <property type="term" value="C:plasma membrane"/>
    <property type="evidence" value="ECO:0007669"/>
    <property type="project" value="UniProtKB-SubCell"/>
</dbReference>
<protein>
    <recommendedName>
        <fullName evidence="3">histidine kinase</fullName>
        <ecNumber evidence="3">2.7.13.3</ecNumber>
    </recommendedName>
</protein>
<dbReference type="FunFam" id="3.30.450.20:FF:000088">
    <property type="entry name" value="Sensory transduction histidine kinase"/>
    <property type="match status" value="1"/>
</dbReference>
<dbReference type="InterPro" id="IPR013656">
    <property type="entry name" value="PAS_4"/>
</dbReference>
<dbReference type="PANTHER" id="PTHR43304:SF1">
    <property type="entry name" value="PAC DOMAIN-CONTAINING PROTEIN"/>
    <property type="match status" value="1"/>
</dbReference>
<keyword evidence="7" id="KW-0808">Transferase</keyword>
<dbReference type="CDD" id="cd00130">
    <property type="entry name" value="PAS"/>
    <property type="match status" value="3"/>
</dbReference>
<evidence type="ECO:0000256" key="14">
    <source>
        <dbReference type="ARBA" id="ARBA00023012"/>
    </source>
</evidence>
<evidence type="ECO:0000256" key="13">
    <source>
        <dbReference type="ARBA" id="ARBA00022989"/>
    </source>
</evidence>
<dbReference type="InterPro" id="IPR013655">
    <property type="entry name" value="PAS_fold_3"/>
</dbReference>
<comment type="subcellular location">
    <subcellularLocation>
        <location evidence="2">Cell inner membrane</location>
        <topology evidence="2">Multi-pass membrane protein</topology>
    </subcellularLocation>
</comment>
<dbReference type="Pfam" id="PF13188">
    <property type="entry name" value="PAS_8"/>
    <property type="match status" value="1"/>
</dbReference>
<keyword evidence="5" id="KW-0997">Cell inner membrane</keyword>
<sequence>MRKLTITIIALNILFVLGAAMITLFFLAAIRDESERLARVEQEQAIQTFWQLLRAKGTDFRIVNGRLMAGDYVLNGNFELPDTIQSIFGGTATVFMGDTRVSTNIRREDGTRAMGTKLTGPAHDAIFRHNRPYRGEALILGIPYFTAYDPIRNSRGETIGVLYVGARKNEFFSRYERYKVNVIAGAAVISTIFAVLAVVLLRERKRHVEELQENETKYRTLFENSAEGILILDNGIFDCNEQLCRLFGRSRADILGKSPVHFSPELQPDGTPSGEKARMLIDSALAGEARLFPWRHQKPDGTPVDTEVSLKALTIRGRTVLQAVVRDVTERKRAEEALRVIRLQQQAMLDNIPDLVWLKDTESRFIAVNAAFAKACGTTPAELTGKNDLDIWPADLAALYREDDARVMASGEQIRTEEPLVDAQGKRTWIETIKMPVYDETGTVIGTTGIARDISKRREAELKLRENEARLAKAQRIAHVGNWEWDIVNNTVLWSDEIFRIFGIPPNQPDITYETFLHSVHPDDRQTVIDAIDAALYKGAPYDIVHRVVCPDGGIRHVREQGEVEFNTEGSPVRMQGVVKDITESTLAEAALRESEARFRELFEQNEDAIILLARESLDVIDANRAAESLLGRDKESLAWLGPWSFIAAADYNSFIGAVPPSGDATPFHLDRIGVVRCDGTRLIASIWGKIIRLRDTEVVYCSIRDKTERIHMEEEARIAQSRLIHANKMTSLGVLVSGIAHEINNPNTFIQGNATLIESFWRDALPILDRYRTERGDFTLGGLPYGEVERIIPRLVHGVKEGSRRISAIVSNLKDFAREDTAKAFMPINVNKIVEDAKLILSYQIHRYTDHFRMELAEDLPLALGKPQQIEQVVINLIMNALQALPDKGAGITIATMADHDSPGVIVAVRDEGEGMPREVLDRITEPFFSTRLERGGTGLGLSISAAIIREHNGTLAFESTPGGGTTATVTLPMAYPIGDRSND</sequence>
<keyword evidence="8 16" id="KW-0812">Transmembrane</keyword>
<dbReference type="CDD" id="cd00082">
    <property type="entry name" value="HisKA"/>
    <property type="match status" value="1"/>
</dbReference>
<dbReference type="SMART" id="SM00091">
    <property type="entry name" value="PAS"/>
    <property type="match status" value="4"/>
</dbReference>
<dbReference type="PROSITE" id="PS50112">
    <property type="entry name" value="PAS"/>
    <property type="match status" value="3"/>
</dbReference>
<keyword evidence="11" id="KW-0418">Kinase</keyword>
<gene>
    <name evidence="20" type="ORF">ENQ87_14625</name>
</gene>
<evidence type="ECO:0000256" key="3">
    <source>
        <dbReference type="ARBA" id="ARBA00012438"/>
    </source>
</evidence>
<evidence type="ECO:0000256" key="11">
    <source>
        <dbReference type="ARBA" id="ARBA00022777"/>
    </source>
</evidence>
<feature type="domain" description="PAS" evidence="18">
    <location>
        <begin position="348"/>
        <end position="404"/>
    </location>
</feature>
<evidence type="ECO:0000256" key="12">
    <source>
        <dbReference type="ARBA" id="ARBA00022840"/>
    </source>
</evidence>
<dbReference type="InterPro" id="IPR033463">
    <property type="entry name" value="sCache_3"/>
</dbReference>
<keyword evidence="14" id="KW-0902">Two-component regulatory system</keyword>
<dbReference type="AlphaFoldDB" id="A0A831UEW4"/>
<dbReference type="InterPro" id="IPR035965">
    <property type="entry name" value="PAS-like_dom_sf"/>
</dbReference>
<dbReference type="Gene3D" id="2.10.70.100">
    <property type="match status" value="1"/>
</dbReference>
<dbReference type="PRINTS" id="PR00344">
    <property type="entry name" value="BCTRLSENSOR"/>
</dbReference>
<dbReference type="Pfam" id="PF02518">
    <property type="entry name" value="HATPase_c"/>
    <property type="match status" value="1"/>
</dbReference>
<dbReference type="SMART" id="SM00387">
    <property type="entry name" value="HATPase_c"/>
    <property type="match status" value="1"/>
</dbReference>
<dbReference type="Pfam" id="PF08447">
    <property type="entry name" value="PAS_3"/>
    <property type="match status" value="1"/>
</dbReference>
<dbReference type="Gene3D" id="1.10.287.130">
    <property type="match status" value="1"/>
</dbReference>
<keyword evidence="12" id="KW-0067">ATP-binding</keyword>
<dbReference type="EMBL" id="DSOV01000068">
    <property type="protein sequence ID" value="HEN43575.1"/>
    <property type="molecule type" value="Genomic_DNA"/>
</dbReference>
<comment type="caution">
    <text evidence="20">The sequence shown here is derived from an EMBL/GenBank/DDBJ whole genome shotgun (WGS) entry which is preliminary data.</text>
</comment>
<dbReference type="SMART" id="SM00086">
    <property type="entry name" value="PAC"/>
    <property type="match status" value="3"/>
</dbReference>
<dbReference type="Pfam" id="PF17202">
    <property type="entry name" value="sCache_3_3"/>
    <property type="match status" value="1"/>
</dbReference>
<dbReference type="Pfam" id="PF13426">
    <property type="entry name" value="PAS_9"/>
    <property type="match status" value="1"/>
</dbReference>
<feature type="transmembrane region" description="Helical" evidence="16">
    <location>
        <begin position="180"/>
        <end position="201"/>
    </location>
</feature>
<dbReference type="PANTHER" id="PTHR43304">
    <property type="entry name" value="PHYTOCHROME-LIKE PROTEIN CPH1"/>
    <property type="match status" value="1"/>
</dbReference>
<evidence type="ECO:0000256" key="15">
    <source>
        <dbReference type="ARBA" id="ARBA00023136"/>
    </source>
</evidence>
<evidence type="ECO:0000256" key="6">
    <source>
        <dbReference type="ARBA" id="ARBA00022553"/>
    </source>
</evidence>
<feature type="domain" description="PAS" evidence="18">
    <location>
        <begin position="214"/>
        <end position="288"/>
    </location>
</feature>
<reference evidence="20" key="1">
    <citation type="journal article" date="2020" name="mSystems">
        <title>Genome- and Community-Level Interaction Insights into Carbon Utilization and Element Cycling Functions of Hydrothermarchaeota in Hydrothermal Sediment.</title>
        <authorList>
            <person name="Zhou Z."/>
            <person name="Liu Y."/>
            <person name="Xu W."/>
            <person name="Pan J."/>
            <person name="Luo Z.H."/>
            <person name="Li M."/>
        </authorList>
    </citation>
    <scope>NUCLEOTIDE SEQUENCE [LARGE SCALE GENOMIC DNA]</scope>
    <source>
        <strain evidence="20">SpSt-349</strain>
    </source>
</reference>
<feature type="domain" description="PAS" evidence="18">
    <location>
        <begin position="595"/>
        <end position="638"/>
    </location>
</feature>
<dbReference type="InterPro" id="IPR004358">
    <property type="entry name" value="Sig_transdc_His_kin-like_C"/>
</dbReference>
<keyword evidence="6" id="KW-0597">Phosphoprotein</keyword>
<organism evidence="20">
    <name type="scientific">Geobacter metallireducens</name>
    <dbReference type="NCBI Taxonomy" id="28232"/>
    <lineage>
        <taxon>Bacteria</taxon>
        <taxon>Pseudomonadati</taxon>
        <taxon>Thermodesulfobacteriota</taxon>
        <taxon>Desulfuromonadia</taxon>
        <taxon>Geobacterales</taxon>
        <taxon>Geobacteraceae</taxon>
        <taxon>Geobacter</taxon>
    </lineage>
</organism>
<dbReference type="InterPro" id="IPR036097">
    <property type="entry name" value="HisK_dim/P_sf"/>
</dbReference>
<evidence type="ECO:0000259" key="18">
    <source>
        <dbReference type="PROSITE" id="PS50112"/>
    </source>
</evidence>
<dbReference type="Gene3D" id="3.30.450.20">
    <property type="entry name" value="PAS domain"/>
    <property type="match status" value="4"/>
</dbReference>
<dbReference type="SUPFAM" id="SSF55874">
    <property type="entry name" value="ATPase domain of HSP90 chaperone/DNA topoisomerase II/histidine kinase"/>
    <property type="match status" value="1"/>
</dbReference>
<evidence type="ECO:0000256" key="5">
    <source>
        <dbReference type="ARBA" id="ARBA00022519"/>
    </source>
</evidence>
<evidence type="ECO:0000256" key="7">
    <source>
        <dbReference type="ARBA" id="ARBA00022679"/>
    </source>
</evidence>
<dbReference type="InterPro" id="IPR000700">
    <property type="entry name" value="PAS-assoc_C"/>
</dbReference>
<name>A0A831UEW4_GEOME</name>
<keyword evidence="4" id="KW-1003">Cell membrane</keyword>
<evidence type="ECO:0000256" key="10">
    <source>
        <dbReference type="ARBA" id="ARBA00022741"/>
    </source>
</evidence>
<evidence type="ECO:0000256" key="4">
    <source>
        <dbReference type="ARBA" id="ARBA00022475"/>
    </source>
</evidence>
<dbReference type="SUPFAM" id="SSF103190">
    <property type="entry name" value="Sensory domain-like"/>
    <property type="match status" value="1"/>
</dbReference>
<feature type="domain" description="PAC" evidence="19">
    <location>
        <begin position="542"/>
        <end position="594"/>
    </location>
</feature>
<dbReference type="NCBIfam" id="TIGR00229">
    <property type="entry name" value="sensory_box"/>
    <property type="match status" value="4"/>
</dbReference>
<dbReference type="PROSITE" id="PS50113">
    <property type="entry name" value="PAC"/>
    <property type="match status" value="2"/>
</dbReference>
<dbReference type="InterPro" id="IPR003661">
    <property type="entry name" value="HisK_dim/P_dom"/>
</dbReference>
<dbReference type="InterPro" id="IPR052162">
    <property type="entry name" value="Sensor_kinase/Photoreceptor"/>
</dbReference>
<proteinExistence type="predicted"/>
<dbReference type="InterPro" id="IPR029151">
    <property type="entry name" value="Sensor-like_sf"/>
</dbReference>
<evidence type="ECO:0000256" key="1">
    <source>
        <dbReference type="ARBA" id="ARBA00000085"/>
    </source>
</evidence>
<dbReference type="InterPro" id="IPR003594">
    <property type="entry name" value="HATPase_dom"/>
</dbReference>
<dbReference type="SMART" id="SM00388">
    <property type="entry name" value="HisKA"/>
    <property type="match status" value="1"/>
</dbReference>
<dbReference type="InterPro" id="IPR000014">
    <property type="entry name" value="PAS"/>
</dbReference>
<evidence type="ECO:0000259" key="19">
    <source>
        <dbReference type="PROSITE" id="PS50113"/>
    </source>
</evidence>
<dbReference type="FunFam" id="2.10.70.100:FF:000001">
    <property type="entry name" value="Sensory transduction histidine kinase"/>
    <property type="match status" value="1"/>
</dbReference>
<feature type="domain" description="Histidine kinase" evidence="17">
    <location>
        <begin position="739"/>
        <end position="977"/>
    </location>
</feature>
<evidence type="ECO:0000256" key="8">
    <source>
        <dbReference type="ARBA" id="ARBA00022692"/>
    </source>
</evidence>